<proteinExistence type="predicted"/>
<dbReference type="AlphaFoldDB" id="A0A0A7GF73"/>
<gene>
    <name evidence="1" type="ORF">GACE_1648</name>
</gene>
<protein>
    <submittedName>
        <fullName evidence="1">Uncharacterized protein</fullName>
    </submittedName>
</protein>
<evidence type="ECO:0000313" key="2">
    <source>
        <dbReference type="Proteomes" id="UP000030624"/>
    </source>
</evidence>
<dbReference type="STRING" id="565033.GACE_1648"/>
<name>A0A0A7GF73_GEOAI</name>
<sequence>MKSKKHFDEKFLPECFTIWNENFSEHTAIKYPAGIQLRGSESGTVFEMSRAISHKAGDER</sequence>
<dbReference type="HOGENOM" id="CLU_2930063_0_0_2"/>
<reference evidence="1 2" key="1">
    <citation type="journal article" date="2015" name="Appl. Environ. Microbiol.">
        <title>The Geoglobus acetivorans genome: Fe(III) reduction, acetate utilization, autotrophic growth, and degradation of aromatic compounds in a hyperthermophilic archaeon.</title>
        <authorList>
            <person name="Mardanov A.V."/>
            <person name="Slododkina G.B."/>
            <person name="Slobodkin A.I."/>
            <person name="Beletsky A.V."/>
            <person name="Gavrilov S.N."/>
            <person name="Kublanov I.V."/>
            <person name="Bonch-Osmolovskaya E.A."/>
            <person name="Skryabin K.G."/>
            <person name="Ravin N.V."/>
        </authorList>
    </citation>
    <scope>NUCLEOTIDE SEQUENCE [LARGE SCALE GENOMIC DNA]</scope>
    <source>
        <strain evidence="1 2">SBH6</strain>
    </source>
</reference>
<organism evidence="1 2">
    <name type="scientific">Geoglobus acetivorans</name>
    <dbReference type="NCBI Taxonomy" id="565033"/>
    <lineage>
        <taxon>Archaea</taxon>
        <taxon>Methanobacteriati</taxon>
        <taxon>Methanobacteriota</taxon>
        <taxon>Archaeoglobi</taxon>
        <taxon>Archaeoglobales</taxon>
        <taxon>Archaeoglobaceae</taxon>
        <taxon>Geoglobus</taxon>
    </lineage>
</organism>
<dbReference type="KEGG" id="gac:GACE_1648"/>
<dbReference type="EMBL" id="CP009552">
    <property type="protein sequence ID" value="AIY90679.1"/>
    <property type="molecule type" value="Genomic_DNA"/>
</dbReference>
<dbReference type="Proteomes" id="UP000030624">
    <property type="component" value="Chromosome"/>
</dbReference>
<accession>A0A0A7GF73</accession>
<evidence type="ECO:0000313" key="1">
    <source>
        <dbReference type="EMBL" id="AIY90679.1"/>
    </source>
</evidence>